<dbReference type="Proteomes" id="UP000270411">
    <property type="component" value="Chromosome 2"/>
</dbReference>
<proteinExistence type="predicted"/>
<keyword evidence="1" id="KW-0805">Transcription regulation</keyword>
<name>A0A3G8H895_9BURK</name>
<dbReference type="InterPro" id="IPR009057">
    <property type="entry name" value="Homeodomain-like_sf"/>
</dbReference>
<evidence type="ECO:0000259" key="5">
    <source>
        <dbReference type="PROSITE" id="PS50977"/>
    </source>
</evidence>
<dbReference type="AlphaFoldDB" id="A0A3G8H895"/>
<evidence type="ECO:0000256" key="2">
    <source>
        <dbReference type="ARBA" id="ARBA00023125"/>
    </source>
</evidence>
<dbReference type="OrthoDB" id="9816320at2"/>
<dbReference type="PANTHER" id="PTHR30055:SF234">
    <property type="entry name" value="HTH-TYPE TRANSCRIPTIONAL REGULATOR BETI"/>
    <property type="match status" value="1"/>
</dbReference>
<evidence type="ECO:0000313" key="6">
    <source>
        <dbReference type="EMBL" id="AZG16310.1"/>
    </source>
</evidence>
<dbReference type="EMBL" id="CP033970">
    <property type="protein sequence ID" value="AZG16310.1"/>
    <property type="molecule type" value="Genomic_DNA"/>
</dbReference>
<evidence type="ECO:0000256" key="1">
    <source>
        <dbReference type="ARBA" id="ARBA00023015"/>
    </source>
</evidence>
<gene>
    <name evidence="6" type="ORF">EHF44_23230</name>
</gene>
<dbReference type="PANTHER" id="PTHR30055">
    <property type="entry name" value="HTH-TYPE TRANSCRIPTIONAL REGULATOR RUTR"/>
    <property type="match status" value="1"/>
</dbReference>
<keyword evidence="3" id="KW-0804">Transcription</keyword>
<feature type="domain" description="HTH tetR-type" evidence="5">
    <location>
        <begin position="6"/>
        <end position="66"/>
    </location>
</feature>
<accession>A0A3G8H895</accession>
<dbReference type="Gene3D" id="1.10.357.10">
    <property type="entry name" value="Tetracycline Repressor, domain 2"/>
    <property type="match status" value="1"/>
</dbReference>
<evidence type="ECO:0000256" key="4">
    <source>
        <dbReference type="PROSITE-ProRule" id="PRU00335"/>
    </source>
</evidence>
<dbReference type="PROSITE" id="PS50977">
    <property type="entry name" value="HTH_TETR_2"/>
    <property type="match status" value="1"/>
</dbReference>
<dbReference type="GO" id="GO:0003700">
    <property type="term" value="F:DNA-binding transcription factor activity"/>
    <property type="evidence" value="ECO:0007669"/>
    <property type="project" value="TreeGrafter"/>
</dbReference>
<dbReference type="InterPro" id="IPR050109">
    <property type="entry name" value="HTH-type_TetR-like_transc_reg"/>
</dbReference>
<evidence type="ECO:0000313" key="7">
    <source>
        <dbReference type="Proteomes" id="UP000270411"/>
    </source>
</evidence>
<dbReference type="KEGG" id="cpau:EHF44_23230"/>
<organism evidence="6 7">
    <name type="scientific">Cupriavidus pauculus</name>
    <dbReference type="NCBI Taxonomy" id="82633"/>
    <lineage>
        <taxon>Bacteria</taxon>
        <taxon>Pseudomonadati</taxon>
        <taxon>Pseudomonadota</taxon>
        <taxon>Betaproteobacteria</taxon>
        <taxon>Burkholderiales</taxon>
        <taxon>Burkholderiaceae</taxon>
        <taxon>Cupriavidus</taxon>
    </lineage>
</organism>
<sequence length="190" mass="20895">MSSCPPDPRAAIVEAAAQVLAADGPDRFTVEAVAARAGVDIDALHQYFPNRDALTVALIQRETQRFRRELAAALDQRTAKATLELVISATVRLQWQRPGLARLLDAADERPALRGEVSDAELRRLFTEIVTQLIFPDHVRVDVVASDLFAMIVGMVDAAAGRGETDIPFLEHRLRAAVFGYLARVGKRRL</sequence>
<dbReference type="SUPFAM" id="SSF46689">
    <property type="entry name" value="Homeodomain-like"/>
    <property type="match status" value="1"/>
</dbReference>
<dbReference type="RefSeq" id="WP_124686040.1">
    <property type="nucleotide sequence ID" value="NZ_CP033970.1"/>
</dbReference>
<protein>
    <submittedName>
        <fullName evidence="6">TetR/AcrR family transcriptional regulator</fullName>
    </submittedName>
</protein>
<dbReference type="PRINTS" id="PR00455">
    <property type="entry name" value="HTHTETR"/>
</dbReference>
<feature type="DNA-binding region" description="H-T-H motif" evidence="4">
    <location>
        <begin position="29"/>
        <end position="48"/>
    </location>
</feature>
<evidence type="ECO:0000256" key="3">
    <source>
        <dbReference type="ARBA" id="ARBA00023163"/>
    </source>
</evidence>
<keyword evidence="2 4" id="KW-0238">DNA-binding</keyword>
<dbReference type="Pfam" id="PF00440">
    <property type="entry name" value="TetR_N"/>
    <property type="match status" value="1"/>
</dbReference>
<dbReference type="InterPro" id="IPR001647">
    <property type="entry name" value="HTH_TetR"/>
</dbReference>
<reference evidence="7" key="1">
    <citation type="submission" date="2018-11" db="EMBL/GenBank/DDBJ databases">
        <title>FDA dAtabase for Regulatory Grade micrObial Sequences (FDA-ARGOS): Supporting development and validation of Infectious Disease Dx tests.</title>
        <authorList>
            <person name="Goldberg B."/>
            <person name="Campos J."/>
            <person name="Tallon L."/>
            <person name="Sadzewicz L."/>
            <person name="Zhao X."/>
            <person name="Vavikolanu K."/>
            <person name="Mehta A."/>
            <person name="Aluvathingal J."/>
            <person name="Nadendla S."/>
            <person name="Geyer C."/>
            <person name="Nandy P."/>
            <person name="Yan Y."/>
            <person name="Sichtig H."/>
        </authorList>
    </citation>
    <scope>NUCLEOTIDE SEQUENCE [LARGE SCALE GENOMIC DNA]</scope>
    <source>
        <strain evidence="7">FDAARGOS_614</strain>
    </source>
</reference>
<dbReference type="GO" id="GO:0000976">
    <property type="term" value="F:transcription cis-regulatory region binding"/>
    <property type="evidence" value="ECO:0007669"/>
    <property type="project" value="TreeGrafter"/>
</dbReference>